<gene>
    <name evidence="19" type="ORF">PVAG01_01351</name>
</gene>
<accession>A0ABR4PWW4</accession>
<comment type="similarity">
    <text evidence="14">Belongs to the polysaccharide monooxygenase AA9 family.</text>
</comment>
<name>A0ABR4PWW4_9HELO</name>
<reference evidence="19 20" key="1">
    <citation type="submission" date="2024-06" db="EMBL/GenBank/DDBJ databases">
        <title>Complete genome of Phlyctema vagabunda strain 19-DSS-EL-015.</title>
        <authorList>
            <person name="Fiorenzani C."/>
        </authorList>
    </citation>
    <scope>NUCLEOTIDE SEQUENCE [LARGE SCALE GENOMIC DNA]</scope>
    <source>
        <strain evidence="19 20">19-DSS-EL-015</strain>
    </source>
</reference>
<evidence type="ECO:0000256" key="10">
    <source>
        <dbReference type="ARBA" id="ARBA00023157"/>
    </source>
</evidence>
<evidence type="ECO:0000256" key="13">
    <source>
        <dbReference type="ARBA" id="ARBA00023326"/>
    </source>
</evidence>
<evidence type="ECO:0000256" key="17">
    <source>
        <dbReference type="SAM" id="SignalP"/>
    </source>
</evidence>
<keyword evidence="7" id="KW-0560">Oxidoreductase</keyword>
<comment type="cofactor">
    <cofactor evidence="1">
        <name>Cu(2+)</name>
        <dbReference type="ChEBI" id="CHEBI:29036"/>
    </cofactor>
</comment>
<keyword evidence="19" id="KW-0378">Hydrolase</keyword>
<keyword evidence="8" id="KW-0186">Copper</keyword>
<sequence>MKFTASIAAAILASVASAHTTVTNIYVNDVTQGAGNSAAGYIRSPPNNNPVKDITSAAMTCNVNNAATAKTVSVAAGDKITFEWHHDSTSASDDIIDGSHKGPVITYIAPTSSNGAGDVWVKLAEEGFSGGKWAVDNLKTNAGKHSITIPSTLAAGTYLLRPEIIALHEADAAFNVNSARGAQFYMECVQIEVKTGGSTTLPAGVAIPGAYSYSDPGVVFNLYGSFTTYPIPGPAVWDGKTGGTAPVATSAAAPVSTSAAAPVATSVAAPVSSSAAAPVVSSVTTKAAVATTKPVVVVPTTTAATKPTSVAVSVSAVPTTLATKVCSAKPAASSAASGAGAIAKYGRCGGTGFTGATACVAGSTCTVQNPYYSQCL</sequence>
<protein>
    <recommendedName>
        <fullName evidence="16">AA9 family lytic polysaccharide monooxygenase</fullName>
        <ecNumber evidence="16">1.14.99.56</ecNumber>
    </recommendedName>
    <alternativeName>
        <fullName evidence="16">Endo-beta-1,4-glucanase</fullName>
    </alternativeName>
    <alternativeName>
        <fullName evidence="16">Glycosyl hydrolase 61 family protein</fullName>
    </alternativeName>
</protein>
<evidence type="ECO:0000256" key="6">
    <source>
        <dbReference type="ARBA" id="ARBA00023001"/>
    </source>
</evidence>
<evidence type="ECO:0000256" key="3">
    <source>
        <dbReference type="ARBA" id="ARBA00022525"/>
    </source>
</evidence>
<comment type="caution">
    <text evidence="19">The sequence shown here is derived from an EMBL/GenBank/DDBJ whole genome shotgun (WGS) entry which is preliminary data.</text>
</comment>
<evidence type="ECO:0000256" key="9">
    <source>
        <dbReference type="ARBA" id="ARBA00023033"/>
    </source>
</evidence>
<keyword evidence="20" id="KW-1185">Reference proteome</keyword>
<keyword evidence="11" id="KW-0325">Glycoprotein</keyword>
<dbReference type="Pfam" id="PF03443">
    <property type="entry name" value="AA9"/>
    <property type="match status" value="1"/>
</dbReference>
<dbReference type="EMBL" id="JBFCZG010000001">
    <property type="protein sequence ID" value="KAL3427842.1"/>
    <property type="molecule type" value="Genomic_DNA"/>
</dbReference>
<proteinExistence type="inferred from homology"/>
<dbReference type="GO" id="GO:0016787">
    <property type="term" value="F:hydrolase activity"/>
    <property type="evidence" value="ECO:0007669"/>
    <property type="project" value="UniProtKB-KW"/>
</dbReference>
<evidence type="ECO:0000256" key="15">
    <source>
        <dbReference type="ARBA" id="ARBA00045077"/>
    </source>
</evidence>
<dbReference type="Gene3D" id="2.70.50.70">
    <property type="match status" value="1"/>
</dbReference>
<keyword evidence="4" id="KW-0479">Metal-binding</keyword>
<evidence type="ECO:0000256" key="14">
    <source>
        <dbReference type="ARBA" id="ARBA00044502"/>
    </source>
</evidence>
<dbReference type="PANTHER" id="PTHR33353:SF17">
    <property type="entry name" value="ENDO-BETA-1,4-GLUCANASE D"/>
    <property type="match status" value="1"/>
</dbReference>
<evidence type="ECO:0000256" key="16">
    <source>
        <dbReference type="RuleBase" id="RU368122"/>
    </source>
</evidence>
<feature type="chain" id="PRO_5045045621" description="AA9 family lytic polysaccharide monooxygenase" evidence="17">
    <location>
        <begin position="19"/>
        <end position="376"/>
    </location>
</feature>
<evidence type="ECO:0000313" key="19">
    <source>
        <dbReference type="EMBL" id="KAL3427842.1"/>
    </source>
</evidence>
<dbReference type="CDD" id="cd21175">
    <property type="entry name" value="LPMO_AA9"/>
    <property type="match status" value="1"/>
</dbReference>
<evidence type="ECO:0000259" key="18">
    <source>
        <dbReference type="PROSITE" id="PS51164"/>
    </source>
</evidence>
<dbReference type="PROSITE" id="PS00562">
    <property type="entry name" value="CBM1_1"/>
    <property type="match status" value="1"/>
</dbReference>
<dbReference type="SUPFAM" id="SSF57180">
    <property type="entry name" value="Cellulose-binding domain"/>
    <property type="match status" value="1"/>
</dbReference>
<keyword evidence="3 16" id="KW-0964">Secreted</keyword>
<keyword evidence="12 16" id="KW-0119">Carbohydrate metabolism</keyword>
<evidence type="ECO:0000256" key="2">
    <source>
        <dbReference type="ARBA" id="ARBA00004613"/>
    </source>
</evidence>
<evidence type="ECO:0000256" key="8">
    <source>
        <dbReference type="ARBA" id="ARBA00023008"/>
    </source>
</evidence>
<feature type="signal peptide" evidence="17">
    <location>
        <begin position="1"/>
        <end position="18"/>
    </location>
</feature>
<keyword evidence="6 16" id="KW-0136">Cellulose degradation</keyword>
<keyword evidence="13 16" id="KW-0624">Polysaccharide degradation</keyword>
<dbReference type="SMART" id="SM00236">
    <property type="entry name" value="fCBD"/>
    <property type="match status" value="1"/>
</dbReference>
<comment type="subcellular location">
    <subcellularLocation>
        <location evidence="2 16">Secreted</location>
    </subcellularLocation>
</comment>
<evidence type="ECO:0000256" key="1">
    <source>
        <dbReference type="ARBA" id="ARBA00001973"/>
    </source>
</evidence>
<dbReference type="InterPro" id="IPR005103">
    <property type="entry name" value="AA9_LPMO"/>
</dbReference>
<dbReference type="PANTHER" id="PTHR33353">
    <property type="entry name" value="PUTATIVE (AFU_ORTHOLOGUE AFUA_1G12560)-RELATED"/>
    <property type="match status" value="1"/>
</dbReference>
<dbReference type="InterPro" id="IPR049892">
    <property type="entry name" value="AA9"/>
</dbReference>
<keyword evidence="10 16" id="KW-1015">Disulfide bond</keyword>
<comment type="catalytic activity">
    <reaction evidence="15 16">
        <text>[(1-&gt;4)-beta-D-glucosyl]n+m + reduced acceptor + O2 = 4-dehydro-beta-D-glucosyl-[(1-&gt;4)-beta-D-glucosyl]n-1 + [(1-&gt;4)-beta-D-glucosyl]m + acceptor + H2O.</text>
        <dbReference type="EC" id="1.14.99.56"/>
    </reaction>
</comment>
<evidence type="ECO:0000256" key="12">
    <source>
        <dbReference type="ARBA" id="ARBA00023277"/>
    </source>
</evidence>
<dbReference type="EC" id="1.14.99.56" evidence="16"/>
<evidence type="ECO:0000313" key="20">
    <source>
        <dbReference type="Proteomes" id="UP001629113"/>
    </source>
</evidence>
<evidence type="ECO:0000256" key="5">
    <source>
        <dbReference type="ARBA" id="ARBA00022729"/>
    </source>
</evidence>
<organism evidence="19 20">
    <name type="scientific">Phlyctema vagabunda</name>
    <dbReference type="NCBI Taxonomy" id="108571"/>
    <lineage>
        <taxon>Eukaryota</taxon>
        <taxon>Fungi</taxon>
        <taxon>Dikarya</taxon>
        <taxon>Ascomycota</taxon>
        <taxon>Pezizomycotina</taxon>
        <taxon>Leotiomycetes</taxon>
        <taxon>Helotiales</taxon>
        <taxon>Dermateaceae</taxon>
        <taxon>Phlyctema</taxon>
    </lineage>
</organism>
<comment type="domain">
    <text evidence="16">Has a modular structure: an endo-beta-1,4-glucanase catalytic module at the N-terminus, a linker rich in serines and threonines, and a C-terminal carbohydrate-binding module (CBM).</text>
</comment>
<dbReference type="InterPro" id="IPR000254">
    <property type="entry name" value="CBD"/>
</dbReference>
<keyword evidence="5 17" id="KW-0732">Signal</keyword>
<dbReference type="PROSITE" id="PS51164">
    <property type="entry name" value="CBM1_2"/>
    <property type="match status" value="1"/>
</dbReference>
<comment type="function">
    <text evidence="16">Lytic polysaccharide monooxygenase (LMPO) that depolymerizes crystalline and amorphous polysaccharides via the oxidation of scissile alpha- or beta-(1-4)-glycosidic bonds, yielding C1 and/or C4 oxidation products. Catalysis by LPMOs requires the reduction of the active-site copper from Cu(II) to Cu(I) by a reducing agent and H(2)O(2) or O(2) as a cosubstrate.</text>
</comment>
<feature type="domain" description="CBM1" evidence="18">
    <location>
        <begin position="340"/>
        <end position="376"/>
    </location>
</feature>
<dbReference type="Pfam" id="PF00734">
    <property type="entry name" value="CBM_1"/>
    <property type="match status" value="1"/>
</dbReference>
<keyword evidence="9" id="KW-0503">Monooxygenase</keyword>
<dbReference type="Proteomes" id="UP001629113">
    <property type="component" value="Unassembled WGS sequence"/>
</dbReference>
<evidence type="ECO:0000256" key="7">
    <source>
        <dbReference type="ARBA" id="ARBA00023002"/>
    </source>
</evidence>
<evidence type="ECO:0000256" key="11">
    <source>
        <dbReference type="ARBA" id="ARBA00023180"/>
    </source>
</evidence>
<dbReference type="InterPro" id="IPR035971">
    <property type="entry name" value="CBD_sf"/>
</dbReference>
<evidence type="ECO:0000256" key="4">
    <source>
        <dbReference type="ARBA" id="ARBA00022723"/>
    </source>
</evidence>